<feature type="transmembrane region" description="Helical" evidence="5">
    <location>
        <begin position="85"/>
        <end position="107"/>
    </location>
</feature>
<keyword evidence="5" id="KW-1133">Transmembrane helix</keyword>
<evidence type="ECO:0000256" key="2">
    <source>
        <dbReference type="ARBA" id="ARBA00022723"/>
    </source>
</evidence>
<evidence type="ECO:0000256" key="5">
    <source>
        <dbReference type="SAM" id="Phobius"/>
    </source>
</evidence>
<dbReference type="Proteomes" id="UP001583193">
    <property type="component" value="Unassembled WGS sequence"/>
</dbReference>
<comment type="caution">
    <text evidence="6">The sequence shown here is derived from an EMBL/GenBank/DDBJ whole genome shotgun (WGS) entry which is preliminary data.</text>
</comment>
<keyword evidence="4" id="KW-0560">Oxidoreductase</keyword>
<keyword evidence="5" id="KW-0812">Transmembrane</keyword>
<evidence type="ECO:0000256" key="4">
    <source>
        <dbReference type="ARBA" id="ARBA00023002"/>
    </source>
</evidence>
<evidence type="ECO:0000313" key="6">
    <source>
        <dbReference type="EMBL" id="KAL1874114.1"/>
    </source>
</evidence>
<gene>
    <name evidence="6" type="ORF">Plec18167_006048</name>
</gene>
<dbReference type="Gene3D" id="3.40.50.720">
    <property type="entry name" value="NAD(P)-binding Rossmann-like Domain"/>
    <property type="match status" value="1"/>
</dbReference>
<proteinExistence type="predicted"/>
<protein>
    <recommendedName>
        <fullName evidence="8">Alcohol dehydrogenase</fullName>
    </recommendedName>
</protein>
<keyword evidence="5" id="KW-0472">Membrane</keyword>
<dbReference type="SUPFAM" id="SSF51735">
    <property type="entry name" value="NAD(P)-binding Rossmann-fold domains"/>
    <property type="match status" value="1"/>
</dbReference>
<dbReference type="EMBL" id="JAVDPF010000020">
    <property type="protein sequence ID" value="KAL1874114.1"/>
    <property type="molecule type" value="Genomic_DNA"/>
</dbReference>
<accession>A0ABR3XES0</accession>
<keyword evidence="2" id="KW-0479">Metal-binding</keyword>
<dbReference type="Gene3D" id="3.90.180.10">
    <property type="entry name" value="Medium-chain alcohol dehydrogenases, catalytic domain"/>
    <property type="match status" value="1"/>
</dbReference>
<dbReference type="InterPro" id="IPR011032">
    <property type="entry name" value="GroES-like_sf"/>
</dbReference>
<reference evidence="6 7" key="1">
    <citation type="journal article" date="2024" name="IMA Fungus">
        <title>IMA Genome - F19 : A genome assembly and annotation guide to empower mycologists, including annotated draft genome sequences of Ceratocystis pirilliformis, Diaporthe australafricana, Fusarium ophioides, Paecilomyces lecythidis, and Sporothrix stenoceras.</title>
        <authorList>
            <person name="Aylward J."/>
            <person name="Wilson A.M."/>
            <person name="Visagie C.M."/>
            <person name="Spraker J."/>
            <person name="Barnes I."/>
            <person name="Buitendag C."/>
            <person name="Ceriani C."/>
            <person name="Del Mar Angel L."/>
            <person name="du Plessis D."/>
            <person name="Fuchs T."/>
            <person name="Gasser K."/>
            <person name="Kramer D."/>
            <person name="Li W."/>
            <person name="Munsamy K."/>
            <person name="Piso A."/>
            <person name="Price J.L."/>
            <person name="Sonnekus B."/>
            <person name="Thomas C."/>
            <person name="van der Nest A."/>
            <person name="van Dijk A."/>
            <person name="van Heerden A."/>
            <person name="van Vuuren N."/>
            <person name="Yilmaz N."/>
            <person name="Duong T.A."/>
            <person name="van der Merwe N.A."/>
            <person name="Wingfield M.J."/>
            <person name="Wingfield B.D."/>
        </authorList>
    </citation>
    <scope>NUCLEOTIDE SEQUENCE [LARGE SCALE GENOMIC DNA]</scope>
    <source>
        <strain evidence="6 7">CMW 18167</strain>
    </source>
</reference>
<organism evidence="6 7">
    <name type="scientific">Paecilomyces lecythidis</name>
    <dbReference type="NCBI Taxonomy" id="3004212"/>
    <lineage>
        <taxon>Eukaryota</taxon>
        <taxon>Fungi</taxon>
        <taxon>Dikarya</taxon>
        <taxon>Ascomycota</taxon>
        <taxon>Pezizomycotina</taxon>
        <taxon>Eurotiomycetes</taxon>
        <taxon>Eurotiomycetidae</taxon>
        <taxon>Eurotiales</taxon>
        <taxon>Thermoascaceae</taxon>
        <taxon>Paecilomyces</taxon>
    </lineage>
</organism>
<evidence type="ECO:0000256" key="1">
    <source>
        <dbReference type="ARBA" id="ARBA00001947"/>
    </source>
</evidence>
<sequence length="176" mass="18510">MFCVPGCGRSSCRECSAGVPQICQKGPRYGGGQDGFFAPFAVVRESAAVKIPTGVSAAAGAVATDACMTAYHAVVQRARVKKDDIVLIIGLGGLGFNALQIALSIGARPIVVDQRQSILDEARTFGVKSEDIVPVDTDISDWFRQNNLQVDKVIDFVAVQTTFEAGVNSGSSAIPF</sequence>
<comment type="cofactor">
    <cofactor evidence="1">
        <name>Zn(2+)</name>
        <dbReference type="ChEBI" id="CHEBI:29105"/>
    </cofactor>
</comment>
<keyword evidence="3" id="KW-0862">Zinc</keyword>
<keyword evidence="7" id="KW-1185">Reference proteome</keyword>
<dbReference type="PANTHER" id="PTHR42940">
    <property type="entry name" value="ALCOHOL DEHYDROGENASE 1-RELATED"/>
    <property type="match status" value="1"/>
</dbReference>
<dbReference type="PANTHER" id="PTHR42940:SF8">
    <property type="entry name" value="VACUOLAR PROTEIN SORTING-ASSOCIATED PROTEIN 11"/>
    <property type="match status" value="1"/>
</dbReference>
<dbReference type="SUPFAM" id="SSF50129">
    <property type="entry name" value="GroES-like"/>
    <property type="match status" value="1"/>
</dbReference>
<evidence type="ECO:0000313" key="7">
    <source>
        <dbReference type="Proteomes" id="UP001583193"/>
    </source>
</evidence>
<evidence type="ECO:0000256" key="3">
    <source>
        <dbReference type="ARBA" id="ARBA00022833"/>
    </source>
</evidence>
<dbReference type="InterPro" id="IPR036291">
    <property type="entry name" value="NAD(P)-bd_dom_sf"/>
</dbReference>
<evidence type="ECO:0008006" key="8">
    <source>
        <dbReference type="Google" id="ProtNLM"/>
    </source>
</evidence>
<name>A0ABR3XES0_9EURO</name>